<dbReference type="InterPro" id="IPR027478">
    <property type="entry name" value="LdcA_N"/>
</dbReference>
<evidence type="ECO:0000256" key="3">
    <source>
        <dbReference type="ARBA" id="ARBA00022670"/>
    </source>
</evidence>
<dbReference type="Proteomes" id="UP000704762">
    <property type="component" value="Unassembled WGS sequence"/>
</dbReference>
<gene>
    <name evidence="8" type="ORF">JOE57_001136</name>
</gene>
<evidence type="ECO:0000259" key="7">
    <source>
        <dbReference type="Pfam" id="PF17676"/>
    </source>
</evidence>
<dbReference type="RefSeq" id="WP_204916790.1">
    <property type="nucleotide sequence ID" value="NZ_BAAAQP010000011.1"/>
</dbReference>
<feature type="domain" description="LD-carboxypeptidase C-terminal" evidence="7">
    <location>
        <begin position="189"/>
        <end position="298"/>
    </location>
</feature>
<dbReference type="InterPro" id="IPR040449">
    <property type="entry name" value="Peptidase_S66_N"/>
</dbReference>
<keyword evidence="4 8" id="KW-0378">Hydrolase</keyword>
<dbReference type="InterPro" id="IPR040921">
    <property type="entry name" value="Peptidase_S66C"/>
</dbReference>
<dbReference type="CDD" id="cd07025">
    <property type="entry name" value="Peptidase_S66"/>
    <property type="match status" value="1"/>
</dbReference>
<dbReference type="Pfam" id="PF02016">
    <property type="entry name" value="Peptidase_S66"/>
    <property type="match status" value="1"/>
</dbReference>
<accession>A0ABS2RGS6</accession>
<evidence type="ECO:0000256" key="5">
    <source>
        <dbReference type="ARBA" id="ARBA00022825"/>
    </source>
</evidence>
<name>A0ABS2RGS6_9ACTN</name>
<comment type="caution">
    <text evidence="8">The sequence shown here is derived from an EMBL/GenBank/DDBJ whole genome shotgun (WGS) entry which is preliminary data.</text>
</comment>
<evidence type="ECO:0000313" key="8">
    <source>
        <dbReference type="EMBL" id="MBM7798215.1"/>
    </source>
</evidence>
<dbReference type="PANTHER" id="PTHR30237:SF2">
    <property type="entry name" value="MUREIN TETRAPEPTIDE CARBOXYPEPTIDASE"/>
    <property type="match status" value="1"/>
</dbReference>
<evidence type="ECO:0000313" key="9">
    <source>
        <dbReference type="Proteomes" id="UP000704762"/>
    </source>
</evidence>
<dbReference type="SUPFAM" id="SSF52317">
    <property type="entry name" value="Class I glutamine amidotransferase-like"/>
    <property type="match status" value="1"/>
</dbReference>
<sequence>MITRFEGEGTGRVWPRPLSRGDTVAVVAPSGPVDPELLRHGISLLENLGFEVRCGSRVLSRHQDLTFLAGTDTDRAADFTQSWTDPEVAAVWAARGGYGAQRMVDLIDFDALRQAGPKHLIGYSDITALHARIGRELGQVTLHGPVAATSAQLDDPQTVGQLGTLLFAPPQPGYELCQGQTLSPGVAVGRLIGGNLSLLAADIGIEPAPAGARIVVLEEVSEEPYRVDRMITQLLRAGWFRGVVGVVIGTFSDSGDSVQVAAVLRDRLGDLQLPMIETAEVGHSLPNRTLPLGATVRLDAGEGTVRLA</sequence>
<keyword evidence="2 8" id="KW-0121">Carboxypeptidase</keyword>
<keyword evidence="3" id="KW-0645">Protease</keyword>
<dbReference type="InterPro" id="IPR027461">
    <property type="entry name" value="Carboxypeptidase_A_C_sf"/>
</dbReference>
<protein>
    <submittedName>
        <fullName evidence="8">Muramoyltetrapeptide carboxypeptidase</fullName>
        <ecNumber evidence="8">3.4.17.13</ecNumber>
    </submittedName>
</protein>
<comment type="similarity">
    <text evidence="1">Belongs to the peptidase S66 family.</text>
</comment>
<evidence type="ECO:0000256" key="2">
    <source>
        <dbReference type="ARBA" id="ARBA00022645"/>
    </source>
</evidence>
<reference evidence="8 9" key="1">
    <citation type="submission" date="2021-01" db="EMBL/GenBank/DDBJ databases">
        <title>Sequencing the genomes of 1000 actinobacteria strains.</title>
        <authorList>
            <person name="Klenk H.-P."/>
        </authorList>
    </citation>
    <scope>NUCLEOTIDE SEQUENCE [LARGE SCALE GENOMIC DNA]</scope>
    <source>
        <strain evidence="8 9">DSM 18662</strain>
    </source>
</reference>
<organism evidence="8 9">
    <name type="scientific">Microlunatus panaciterrae</name>
    <dbReference type="NCBI Taxonomy" id="400768"/>
    <lineage>
        <taxon>Bacteria</taxon>
        <taxon>Bacillati</taxon>
        <taxon>Actinomycetota</taxon>
        <taxon>Actinomycetes</taxon>
        <taxon>Propionibacteriales</taxon>
        <taxon>Propionibacteriaceae</taxon>
        <taxon>Microlunatus</taxon>
    </lineage>
</organism>
<feature type="domain" description="LD-carboxypeptidase N-terminal" evidence="6">
    <location>
        <begin position="24"/>
        <end position="144"/>
    </location>
</feature>
<dbReference type="SUPFAM" id="SSF141986">
    <property type="entry name" value="LD-carboxypeptidase A C-terminal domain-like"/>
    <property type="match status" value="1"/>
</dbReference>
<dbReference type="GO" id="GO:0106415">
    <property type="term" value="F:muramoyltetrapeptide carboxypeptidase activity"/>
    <property type="evidence" value="ECO:0007669"/>
    <property type="project" value="UniProtKB-EC"/>
</dbReference>
<dbReference type="EMBL" id="JAFBCF010000001">
    <property type="protein sequence ID" value="MBM7798215.1"/>
    <property type="molecule type" value="Genomic_DNA"/>
</dbReference>
<dbReference type="PIRSF" id="PIRSF028757">
    <property type="entry name" value="LD-carboxypeptidase"/>
    <property type="match status" value="1"/>
</dbReference>
<keyword evidence="9" id="KW-1185">Reference proteome</keyword>
<dbReference type="Pfam" id="PF17676">
    <property type="entry name" value="Peptidase_S66C"/>
    <property type="match status" value="1"/>
</dbReference>
<evidence type="ECO:0000259" key="6">
    <source>
        <dbReference type="Pfam" id="PF02016"/>
    </source>
</evidence>
<dbReference type="InterPro" id="IPR003507">
    <property type="entry name" value="S66_fam"/>
</dbReference>
<evidence type="ECO:0000256" key="1">
    <source>
        <dbReference type="ARBA" id="ARBA00010233"/>
    </source>
</evidence>
<dbReference type="Gene3D" id="3.40.50.10740">
    <property type="entry name" value="Class I glutamine amidotransferase-like"/>
    <property type="match status" value="1"/>
</dbReference>
<keyword evidence="5" id="KW-0720">Serine protease</keyword>
<proteinExistence type="inferred from homology"/>
<dbReference type="PANTHER" id="PTHR30237">
    <property type="entry name" value="MURAMOYLTETRAPEPTIDE CARBOXYPEPTIDASE"/>
    <property type="match status" value="1"/>
</dbReference>
<dbReference type="Gene3D" id="3.50.30.60">
    <property type="entry name" value="LD-carboxypeptidase A C-terminal domain-like"/>
    <property type="match status" value="1"/>
</dbReference>
<dbReference type="EC" id="3.4.17.13" evidence="8"/>
<dbReference type="InterPro" id="IPR029062">
    <property type="entry name" value="Class_I_gatase-like"/>
</dbReference>
<evidence type="ECO:0000256" key="4">
    <source>
        <dbReference type="ARBA" id="ARBA00022801"/>
    </source>
</evidence>